<dbReference type="PROSITE" id="PS50977">
    <property type="entry name" value="HTH_TETR_2"/>
    <property type="match status" value="1"/>
</dbReference>
<dbReference type="Pfam" id="PF00440">
    <property type="entry name" value="TetR_N"/>
    <property type="match status" value="1"/>
</dbReference>
<name>A0A8J4E9B9_9ACTN</name>
<evidence type="ECO:0000256" key="3">
    <source>
        <dbReference type="ARBA" id="ARBA00023163"/>
    </source>
</evidence>
<evidence type="ECO:0000256" key="2">
    <source>
        <dbReference type="ARBA" id="ARBA00023125"/>
    </source>
</evidence>
<protein>
    <recommendedName>
        <fullName evidence="5">HTH tetR-type domain-containing protein</fullName>
    </recommendedName>
</protein>
<keyword evidence="7" id="KW-1185">Reference proteome</keyword>
<dbReference type="Proteomes" id="UP000635606">
    <property type="component" value="Unassembled WGS sequence"/>
</dbReference>
<sequence length="212" mass="22642">MPRPTRQQIDDEIVEQASALFARHGFKDTSLQSVADAAGYSKTGLLHRFPSKEALWAAVVERCVRLCRQVADSVADLPVGPERDRAVLTGLVDLTFGHPGAASLVLSVVSATDRVDLREIGDTILGAFGGDARLERARERATERAAERTTERHVRVLGALGAVAVAGIALRDSGATHDDVREHLVAAAFDTLGHAPHPQIPAARRAPAPVKD</sequence>
<dbReference type="AlphaFoldDB" id="A0A8J4E9B9"/>
<dbReference type="PANTHER" id="PTHR30055">
    <property type="entry name" value="HTH-TYPE TRANSCRIPTIONAL REGULATOR RUTR"/>
    <property type="match status" value="1"/>
</dbReference>
<gene>
    <name evidence="6" type="ORF">Voc01_019920</name>
</gene>
<organism evidence="6 7">
    <name type="scientific">Virgisporangium ochraceum</name>
    <dbReference type="NCBI Taxonomy" id="65505"/>
    <lineage>
        <taxon>Bacteria</taxon>
        <taxon>Bacillati</taxon>
        <taxon>Actinomycetota</taxon>
        <taxon>Actinomycetes</taxon>
        <taxon>Micromonosporales</taxon>
        <taxon>Micromonosporaceae</taxon>
        <taxon>Virgisporangium</taxon>
    </lineage>
</organism>
<evidence type="ECO:0000256" key="1">
    <source>
        <dbReference type="ARBA" id="ARBA00023015"/>
    </source>
</evidence>
<evidence type="ECO:0000313" key="7">
    <source>
        <dbReference type="Proteomes" id="UP000635606"/>
    </source>
</evidence>
<dbReference type="RefSeq" id="WP_203927032.1">
    <property type="nucleotide sequence ID" value="NZ_BOPH01000022.1"/>
</dbReference>
<evidence type="ECO:0000313" key="6">
    <source>
        <dbReference type="EMBL" id="GIJ67075.1"/>
    </source>
</evidence>
<dbReference type="InterPro" id="IPR009057">
    <property type="entry name" value="Homeodomain-like_sf"/>
</dbReference>
<dbReference type="PRINTS" id="PR00455">
    <property type="entry name" value="HTHTETR"/>
</dbReference>
<accession>A0A8J4E9B9</accession>
<dbReference type="GO" id="GO:0000976">
    <property type="term" value="F:transcription cis-regulatory region binding"/>
    <property type="evidence" value="ECO:0007669"/>
    <property type="project" value="TreeGrafter"/>
</dbReference>
<feature type="domain" description="HTH tetR-type" evidence="5">
    <location>
        <begin position="7"/>
        <end position="67"/>
    </location>
</feature>
<reference evidence="6" key="1">
    <citation type="submission" date="2021-01" db="EMBL/GenBank/DDBJ databases">
        <title>Whole genome shotgun sequence of Virgisporangium ochraceum NBRC 16418.</title>
        <authorList>
            <person name="Komaki H."/>
            <person name="Tamura T."/>
        </authorList>
    </citation>
    <scope>NUCLEOTIDE SEQUENCE</scope>
    <source>
        <strain evidence="6">NBRC 16418</strain>
    </source>
</reference>
<comment type="caution">
    <text evidence="6">The sequence shown here is derived from an EMBL/GenBank/DDBJ whole genome shotgun (WGS) entry which is preliminary data.</text>
</comment>
<dbReference type="GO" id="GO:0003700">
    <property type="term" value="F:DNA-binding transcription factor activity"/>
    <property type="evidence" value="ECO:0007669"/>
    <property type="project" value="TreeGrafter"/>
</dbReference>
<dbReference type="EMBL" id="BOPH01000022">
    <property type="protein sequence ID" value="GIJ67075.1"/>
    <property type="molecule type" value="Genomic_DNA"/>
</dbReference>
<keyword evidence="2 4" id="KW-0238">DNA-binding</keyword>
<evidence type="ECO:0000256" key="4">
    <source>
        <dbReference type="PROSITE-ProRule" id="PRU00335"/>
    </source>
</evidence>
<dbReference type="PANTHER" id="PTHR30055:SF234">
    <property type="entry name" value="HTH-TYPE TRANSCRIPTIONAL REGULATOR BETI"/>
    <property type="match status" value="1"/>
</dbReference>
<dbReference type="Gene3D" id="1.10.357.10">
    <property type="entry name" value="Tetracycline Repressor, domain 2"/>
    <property type="match status" value="1"/>
</dbReference>
<feature type="DNA-binding region" description="H-T-H motif" evidence="4">
    <location>
        <begin position="30"/>
        <end position="49"/>
    </location>
</feature>
<dbReference type="SUPFAM" id="SSF46689">
    <property type="entry name" value="Homeodomain-like"/>
    <property type="match status" value="1"/>
</dbReference>
<dbReference type="InterPro" id="IPR001647">
    <property type="entry name" value="HTH_TetR"/>
</dbReference>
<dbReference type="InterPro" id="IPR050109">
    <property type="entry name" value="HTH-type_TetR-like_transc_reg"/>
</dbReference>
<keyword evidence="3" id="KW-0804">Transcription</keyword>
<keyword evidence="1" id="KW-0805">Transcription regulation</keyword>
<evidence type="ECO:0000259" key="5">
    <source>
        <dbReference type="PROSITE" id="PS50977"/>
    </source>
</evidence>
<proteinExistence type="predicted"/>